<dbReference type="InterPro" id="IPR042185">
    <property type="entry name" value="Serpin_sf_2"/>
</dbReference>
<proteinExistence type="inferred from homology"/>
<dbReference type="Proteomes" id="UP001454036">
    <property type="component" value="Unassembled WGS sequence"/>
</dbReference>
<sequence>MDFSSKVASKLLLDGLENGENKNMLTSPLSYNAIMNMTAIGSSGATSDQILEFLQHKNIEEVKSEFSKLKEITKTKGGDAPVISFLNGVWINKEYCLKNTFQEVIERHYNALVRNIDCKKPEMVVQETNEWASASTKGLIKEVLKTEHIAPDTTLILGNALYFKGLWEKEFTKTRTRDYSFHLLNGEQVMVPFMSGCKEYSHKSFENFQVARIPYKTGGDQKKKFAMYIFLPVEKDGLQSLLKTVNSDPEFFIKYSDLPIRNSVDVFRIPKFKFSYLTEKGAGIMKSMGLTLPFDMAKSELNEMIEEDRVHVSKIVQKAFIEVNEEGTEAAAVTFAGYVCGCPMYYTPTEFIADHPFMFIIREENSGVLFFAGTVLNPLEE</sequence>
<dbReference type="PROSITE" id="PS00284">
    <property type="entry name" value="SERPIN"/>
    <property type="match status" value="1"/>
</dbReference>
<dbReference type="GO" id="GO:0005615">
    <property type="term" value="C:extracellular space"/>
    <property type="evidence" value="ECO:0007669"/>
    <property type="project" value="InterPro"/>
</dbReference>
<evidence type="ECO:0000256" key="1">
    <source>
        <dbReference type="ARBA" id="ARBA00009500"/>
    </source>
</evidence>
<protein>
    <submittedName>
        <fullName evidence="4">Protease inhibitor</fullName>
    </submittedName>
</protein>
<dbReference type="GO" id="GO:0004867">
    <property type="term" value="F:serine-type endopeptidase inhibitor activity"/>
    <property type="evidence" value="ECO:0007669"/>
    <property type="project" value="InterPro"/>
</dbReference>
<dbReference type="InterPro" id="IPR042178">
    <property type="entry name" value="Serpin_sf_1"/>
</dbReference>
<dbReference type="PANTHER" id="PTHR11461">
    <property type="entry name" value="SERINE PROTEASE INHIBITOR, SERPIN"/>
    <property type="match status" value="1"/>
</dbReference>
<dbReference type="Gene3D" id="2.30.39.10">
    <property type="entry name" value="Alpha-1-antitrypsin, domain 1"/>
    <property type="match status" value="1"/>
</dbReference>
<evidence type="ECO:0000256" key="2">
    <source>
        <dbReference type="RuleBase" id="RU000411"/>
    </source>
</evidence>
<dbReference type="Gene3D" id="3.30.497.10">
    <property type="entry name" value="Antithrombin, subunit I, domain 2"/>
    <property type="match status" value="1"/>
</dbReference>
<dbReference type="InterPro" id="IPR000215">
    <property type="entry name" value="Serpin_fam"/>
</dbReference>
<evidence type="ECO:0000313" key="4">
    <source>
        <dbReference type="EMBL" id="GAA0150548.1"/>
    </source>
</evidence>
<dbReference type="SMART" id="SM00093">
    <property type="entry name" value="SERPIN"/>
    <property type="match status" value="1"/>
</dbReference>
<reference evidence="4 5" key="1">
    <citation type="submission" date="2024-01" db="EMBL/GenBank/DDBJ databases">
        <title>The complete chloroplast genome sequence of Lithospermum erythrorhizon: insights into the phylogenetic relationship among Boraginaceae species and the maternal lineages of purple gromwells.</title>
        <authorList>
            <person name="Okada T."/>
            <person name="Watanabe K."/>
        </authorList>
    </citation>
    <scope>NUCLEOTIDE SEQUENCE [LARGE SCALE GENOMIC DNA]</scope>
</reference>
<keyword evidence="4" id="KW-0646">Protease inhibitor</keyword>
<comment type="similarity">
    <text evidence="1 2">Belongs to the serpin family.</text>
</comment>
<dbReference type="Pfam" id="PF00079">
    <property type="entry name" value="Serpin"/>
    <property type="match status" value="1"/>
</dbReference>
<organism evidence="4 5">
    <name type="scientific">Lithospermum erythrorhizon</name>
    <name type="common">Purple gromwell</name>
    <name type="synonym">Lithospermum officinale var. erythrorhizon</name>
    <dbReference type="NCBI Taxonomy" id="34254"/>
    <lineage>
        <taxon>Eukaryota</taxon>
        <taxon>Viridiplantae</taxon>
        <taxon>Streptophyta</taxon>
        <taxon>Embryophyta</taxon>
        <taxon>Tracheophyta</taxon>
        <taxon>Spermatophyta</taxon>
        <taxon>Magnoliopsida</taxon>
        <taxon>eudicotyledons</taxon>
        <taxon>Gunneridae</taxon>
        <taxon>Pentapetalae</taxon>
        <taxon>asterids</taxon>
        <taxon>lamiids</taxon>
        <taxon>Boraginales</taxon>
        <taxon>Boraginaceae</taxon>
        <taxon>Boraginoideae</taxon>
        <taxon>Lithospermeae</taxon>
        <taxon>Lithospermum</taxon>
    </lineage>
</organism>
<comment type="caution">
    <text evidence="4">The sequence shown here is derived from an EMBL/GenBank/DDBJ whole genome shotgun (WGS) entry which is preliminary data.</text>
</comment>
<name>A0AAV3PH19_LITER</name>
<evidence type="ECO:0000313" key="5">
    <source>
        <dbReference type="Proteomes" id="UP001454036"/>
    </source>
</evidence>
<feature type="domain" description="Serpin" evidence="3">
    <location>
        <begin position="9"/>
        <end position="378"/>
    </location>
</feature>
<dbReference type="CDD" id="cd02043">
    <property type="entry name" value="serpinP_plants"/>
    <property type="match status" value="1"/>
</dbReference>
<dbReference type="InterPro" id="IPR023796">
    <property type="entry name" value="Serpin_dom"/>
</dbReference>
<dbReference type="AlphaFoldDB" id="A0AAV3PH19"/>
<dbReference type="InterPro" id="IPR023795">
    <property type="entry name" value="Serpin_CS"/>
</dbReference>
<evidence type="ECO:0000259" key="3">
    <source>
        <dbReference type="SMART" id="SM00093"/>
    </source>
</evidence>
<dbReference type="InterPro" id="IPR036186">
    <property type="entry name" value="Serpin_sf"/>
</dbReference>
<dbReference type="SUPFAM" id="SSF56574">
    <property type="entry name" value="Serpins"/>
    <property type="match status" value="1"/>
</dbReference>
<dbReference type="PANTHER" id="PTHR11461:SF315">
    <property type="entry name" value="SERPIN-Z3-LIKE"/>
    <property type="match status" value="1"/>
</dbReference>
<accession>A0AAV3PH19</accession>
<dbReference type="EMBL" id="BAABME010001612">
    <property type="protein sequence ID" value="GAA0150548.1"/>
    <property type="molecule type" value="Genomic_DNA"/>
</dbReference>
<gene>
    <name evidence="4" type="ORF">LIER_09471</name>
</gene>
<keyword evidence="5" id="KW-1185">Reference proteome</keyword>